<keyword evidence="3" id="KW-1185">Reference proteome</keyword>
<dbReference type="RefSeq" id="WP_184037016.1">
    <property type="nucleotide sequence ID" value="NZ_JACHHY010000007.1"/>
</dbReference>
<dbReference type="EMBL" id="JACHHY010000007">
    <property type="protein sequence ID" value="MBB5018163.1"/>
    <property type="molecule type" value="Genomic_DNA"/>
</dbReference>
<evidence type="ECO:0000313" key="3">
    <source>
        <dbReference type="Proteomes" id="UP000575898"/>
    </source>
</evidence>
<dbReference type="AlphaFoldDB" id="A0A840MPQ9"/>
<keyword evidence="2" id="KW-0282">Flagellum</keyword>
<feature type="domain" description="PilZ" evidence="1">
    <location>
        <begin position="3"/>
        <end position="97"/>
    </location>
</feature>
<dbReference type="Proteomes" id="UP000575898">
    <property type="component" value="Unassembled WGS sequence"/>
</dbReference>
<keyword evidence="2" id="KW-0969">Cilium</keyword>
<name>A0A840MPQ9_9PROT</name>
<gene>
    <name evidence="2" type="ORF">HNQ59_001448</name>
</gene>
<evidence type="ECO:0000259" key="1">
    <source>
        <dbReference type="Pfam" id="PF07238"/>
    </source>
</evidence>
<protein>
    <submittedName>
        <fullName evidence="2">C-di-GMP-binding flagellar brake protein YcgR</fullName>
    </submittedName>
</protein>
<dbReference type="InterPro" id="IPR009875">
    <property type="entry name" value="PilZ_domain"/>
</dbReference>
<sequence>MENRIHSRAKLKTWVKVIPADGHSVIGNIEDISAGGIGVLDNQPLPPGKDCHVIFMLHDNRGEHLLQARCLVTSCMPVSGTHFHLGLQFLDFISSPSETLHAIDHFLTWQTTFGEEA</sequence>
<reference evidence="2 3" key="1">
    <citation type="submission" date="2020-08" db="EMBL/GenBank/DDBJ databases">
        <title>Genomic Encyclopedia of Type Strains, Phase IV (KMG-IV): sequencing the most valuable type-strain genomes for metagenomic binning, comparative biology and taxonomic classification.</title>
        <authorList>
            <person name="Goeker M."/>
        </authorList>
    </citation>
    <scope>NUCLEOTIDE SEQUENCE [LARGE SCALE GENOMIC DNA]</scope>
    <source>
        <strain evidence="2 3">DSM 27165</strain>
    </source>
</reference>
<dbReference type="Pfam" id="PF07238">
    <property type="entry name" value="PilZ"/>
    <property type="match status" value="1"/>
</dbReference>
<dbReference type="GO" id="GO:0035438">
    <property type="term" value="F:cyclic-di-GMP binding"/>
    <property type="evidence" value="ECO:0007669"/>
    <property type="project" value="InterPro"/>
</dbReference>
<proteinExistence type="predicted"/>
<accession>A0A840MPQ9</accession>
<comment type="caution">
    <text evidence="2">The sequence shown here is derived from an EMBL/GenBank/DDBJ whole genome shotgun (WGS) entry which is preliminary data.</text>
</comment>
<keyword evidence="2" id="KW-0966">Cell projection</keyword>
<dbReference type="SUPFAM" id="SSF141371">
    <property type="entry name" value="PilZ domain-like"/>
    <property type="match status" value="1"/>
</dbReference>
<evidence type="ECO:0000313" key="2">
    <source>
        <dbReference type="EMBL" id="MBB5018163.1"/>
    </source>
</evidence>
<organism evidence="2 3">
    <name type="scientific">Chitinivorax tropicus</name>
    <dbReference type="NCBI Taxonomy" id="714531"/>
    <lineage>
        <taxon>Bacteria</taxon>
        <taxon>Pseudomonadati</taxon>
        <taxon>Pseudomonadota</taxon>
        <taxon>Betaproteobacteria</taxon>
        <taxon>Chitinivorax</taxon>
    </lineage>
</organism>
<dbReference type="Gene3D" id="2.40.10.220">
    <property type="entry name" value="predicted glycosyltransferase like domains"/>
    <property type="match status" value="1"/>
</dbReference>